<feature type="compositionally biased region" description="Polar residues" evidence="2">
    <location>
        <begin position="3369"/>
        <end position="3384"/>
    </location>
</feature>
<dbReference type="GO" id="GO:0005634">
    <property type="term" value="C:nucleus"/>
    <property type="evidence" value="ECO:0007669"/>
    <property type="project" value="TreeGrafter"/>
</dbReference>
<dbReference type="PROSITE" id="PS51190">
    <property type="entry name" value="FATC"/>
    <property type="match status" value="1"/>
</dbReference>
<dbReference type="InterPro" id="IPR050517">
    <property type="entry name" value="DDR_Repair_Kinase"/>
</dbReference>
<dbReference type="InterPro" id="IPR036940">
    <property type="entry name" value="PI3/4_kinase_cat_sf"/>
</dbReference>
<feature type="region of interest" description="Disordered" evidence="2">
    <location>
        <begin position="3294"/>
        <end position="3341"/>
    </location>
</feature>
<reference evidence="7 8" key="1">
    <citation type="submission" date="2025-04" db="UniProtKB">
        <authorList>
            <consortium name="RefSeq"/>
        </authorList>
    </citation>
    <scope>IDENTIFICATION</scope>
</reference>
<dbReference type="RefSeq" id="XP_055874358.1">
    <property type="nucleotide sequence ID" value="XM_056018383.1"/>
</dbReference>
<comment type="similarity">
    <text evidence="1">Belongs to the PI3/PI4-kinase family. TRA1 subfamily.</text>
</comment>
<feature type="compositionally biased region" description="Polar residues" evidence="2">
    <location>
        <begin position="2294"/>
        <end position="2305"/>
    </location>
</feature>
<dbReference type="InterPro" id="IPR016024">
    <property type="entry name" value="ARM-type_fold"/>
</dbReference>
<dbReference type="PANTHER" id="PTHR11139:SF1">
    <property type="entry name" value="TRANSFORMATION_TRANSCRIPTION DOMAIN-ASSOCIATED PROTEIN"/>
    <property type="match status" value="1"/>
</dbReference>
<dbReference type="Pfam" id="PF02259">
    <property type="entry name" value="FAT"/>
    <property type="match status" value="1"/>
</dbReference>
<feature type="domain" description="FAT" evidence="4">
    <location>
        <begin position="2694"/>
        <end position="3282"/>
    </location>
</feature>
<accession>A0A9W2ZHA9</accession>
<dbReference type="PANTHER" id="PTHR11139">
    <property type="entry name" value="ATAXIA TELANGIECTASIA MUTATED ATM -RELATED"/>
    <property type="match status" value="1"/>
</dbReference>
<dbReference type="GeneID" id="106065015"/>
<dbReference type="RefSeq" id="XP_055874359.1">
    <property type="nucleotide sequence ID" value="XM_056018384.1"/>
</dbReference>
<feature type="domain" description="PI3K/PI4K catalytic" evidence="3">
    <location>
        <begin position="3609"/>
        <end position="3928"/>
    </location>
</feature>
<dbReference type="SMART" id="SM01343">
    <property type="entry name" value="FATC"/>
    <property type="match status" value="1"/>
</dbReference>
<dbReference type="GO" id="GO:0035267">
    <property type="term" value="C:NuA4 histone acetyltransferase complex"/>
    <property type="evidence" value="ECO:0007669"/>
    <property type="project" value="TreeGrafter"/>
</dbReference>
<dbReference type="Proteomes" id="UP001165740">
    <property type="component" value="Chromosome 1"/>
</dbReference>
<dbReference type="Pfam" id="PF20175">
    <property type="entry name" value="Tra1_central"/>
    <property type="match status" value="1"/>
</dbReference>
<dbReference type="OrthoDB" id="5570127at2759"/>
<dbReference type="Pfam" id="PF20206">
    <property type="entry name" value="Tra1_ring"/>
    <property type="match status" value="1"/>
</dbReference>
<gene>
    <name evidence="7 8 9" type="primary">LOC106065015</name>
</gene>
<dbReference type="PROSITE" id="PS51189">
    <property type="entry name" value="FAT"/>
    <property type="match status" value="1"/>
</dbReference>
<evidence type="ECO:0000259" key="5">
    <source>
        <dbReference type="PROSITE" id="PS51190"/>
    </source>
</evidence>
<dbReference type="InterPro" id="IPR000403">
    <property type="entry name" value="PI3/4_kinase_cat_dom"/>
</dbReference>
<dbReference type="Pfam" id="PF00454">
    <property type="entry name" value="PI3_PI4_kinase"/>
    <property type="match status" value="1"/>
</dbReference>
<feature type="region of interest" description="Disordered" evidence="2">
    <location>
        <begin position="3369"/>
        <end position="3400"/>
    </location>
</feature>
<dbReference type="PROSITE" id="PS50290">
    <property type="entry name" value="PI3_4_KINASE_3"/>
    <property type="match status" value="1"/>
</dbReference>
<evidence type="ECO:0000313" key="6">
    <source>
        <dbReference type="Proteomes" id="UP001165740"/>
    </source>
</evidence>
<feature type="compositionally biased region" description="Low complexity" evidence="2">
    <location>
        <begin position="3299"/>
        <end position="3336"/>
    </location>
</feature>
<dbReference type="InterPro" id="IPR003152">
    <property type="entry name" value="FATC_dom"/>
</dbReference>
<protein>
    <submittedName>
        <fullName evidence="7 8">Transformation/transcription domain-associated protein-like isoform X1</fullName>
    </submittedName>
</protein>
<feature type="domain" description="FATC" evidence="5">
    <location>
        <begin position="3932"/>
        <end position="3964"/>
    </location>
</feature>
<evidence type="ECO:0000259" key="3">
    <source>
        <dbReference type="PROSITE" id="PS50290"/>
    </source>
</evidence>
<dbReference type="GO" id="GO:0006355">
    <property type="term" value="P:regulation of DNA-templated transcription"/>
    <property type="evidence" value="ECO:0007669"/>
    <property type="project" value="TreeGrafter"/>
</dbReference>
<evidence type="ECO:0000256" key="1">
    <source>
        <dbReference type="ARBA" id="ARBA00007234"/>
    </source>
</evidence>
<dbReference type="SMART" id="SM00146">
    <property type="entry name" value="PI3Kc"/>
    <property type="match status" value="1"/>
</dbReference>
<dbReference type="InterPro" id="IPR003151">
    <property type="entry name" value="PIK-rel_kinase_FAT"/>
</dbReference>
<dbReference type="OMA" id="CLDLYGQ"/>
<dbReference type="CDD" id="cd05163">
    <property type="entry name" value="PIKK_TRRAP"/>
    <property type="match status" value="1"/>
</dbReference>
<name>A0A9W2ZHA9_BIOGL</name>
<dbReference type="SUPFAM" id="SSF56112">
    <property type="entry name" value="Protein kinase-like (PK-like)"/>
    <property type="match status" value="1"/>
</dbReference>
<sequence length="3964" mass="449695">MVGSPMSLQDAATQLTAFKSYVQLIADSTAGIVEKKLKAAQELSENFESVVTLSQYPLFLAELMRVFLKILDEGEPQFIAEQNIQQLRKLLLEIIHRIPCNDHLKKYVQQILTLMFRLLKIENEDNVLVCIRIILELHKQYRPQMNEEITEFMKFVKGIYSTLPNHLPRIFEPRSQKKVKDLTDINVEVWLQDIFTVTTVLTDKKNAENQSVQYNIIPMGVQSLKVLAELPVIVVLMYQMYKQQVQNDMVEFIPLIMNTITLQPSAQHRNSPNFNKEVFVDFIAAQIKTLSFLAYIIKIYQFYHYIAFNQGAVNSHSQQMVQGLLGLMSLCPQEVAHLRKELLMAARHILSTDLRNRFVPVIDKLFDENILIGSGWTTYESLRPLAYSTLADLVHHVRNNLSLHDLSLAVNLFSKNVHDDSLPSSIQTMSCKLLLNLVDCIRTKSDQENGNGRELLLRMSEVFVIKFKTVAKVQLPLLLSKCKPSNEPAKLAESKAICPSPTSAQVAQQLIASGDGKLPESIKDEKLQSLFTTSVEAKDKEDKPMMRFGAIPNHNSPYSVSECRSLMKTLVCGVKTITWGTLNCKAPGIVNSKQFMSKEILVYVRLLKYALKALDIYTICVNPNGGLYVRSQNIQNVKVKEEKEALEHFAGVFTMLTAISFKEIFSSVIEYMVDRIHGNFALQIVANSFLAHMSTSATFATILVEYLLERIHEMGSNMERSNLYLKLFKMVFGSVSLFAAENEQMLKPHLHTIVNRSMELALSANEPYNYFLLLRALFRSIGGGSHDLLYQEFLPLLPNLLQGLNSLQSGLHRQHMKDLFVELCLTVPVRLSSLLPYLPMLMDPLVSALNGSQTLINQGLRTLELCVDNLQPDFLYDHIQPVRAELMQALWRTLKNPQDATAATAFRVLGKFGGGNRKMLREPQMLQYNARETVGPCINITFQESKTPISLPVEKAVEFAVITLKNSMIESYNRRQAYDLIRCFLISVMNLEDDKIVMTNLFSHPSFKDNEIVQVNSQIYKNPDSYSRKVHEQALTGMFVAAAIKDLRSTALQFMASMVRHCTLITISQQCGPFPVGDKQTKLQGMDTQILVDALATIMGHEEKELCKPGNISLVIIIETATIILGSKERACQLPLFEYVAEKMCDLCYNRAWYSKYGGCLAIKSLYDRMSFKWVLEHQYTFLKALLFVINDLTSEVSSGAVELAQKCIEEMLRLCARPLEGDEATEELIAAQKKSLHDVAQKLIPQITTSNTLVRQQCMKSLKILSEVTKKTVTEIMEPHKELLADMIPPKKHLLRNIALVSQIGLMEGYTFCVTLEPRLFNFDANQVEHTVFFNEVFHMCDVEENVLMKQACYKNITNLVPLKKSALKALAACNLVLNKKEKIFQTLYKALNSSNSEIQETAHESMKMFMQGCAIDVEMAYTAMRPLLSYLSDFRSLTLSIIKRLSSLVQLFPNSFNEKLCESMQNHLKKWIETAHTNQKSGQPRPAGQVLSTEVQLCAAIINMFHLIPAASKNFIEPLTSLSLVGERALLMEASSPFREPLLKFQLKYPAQVVDMFLTETALKDQQWFRYFEFLLHHKDGGKFCEALRANPNRLANMLSGQLQTAPASPIASPAPVKSEVQYRAVRLVALLVRFDETWLPQQPQMRSLLLSIWVSDSFLERHKAVDELDYIYWKEPALILKCLVNYFKHHTDDCELLFHILRCFIHRFIPQFQFVKDFLDETVAKAYTADWKRKAFFKFVSIFHDPTWPQELKAKILQYILIPCFYNSFEKGEGDKLIGGPPAPDQDNEDNVISVFINRIIDPENPFGTSDAVRILLLQFSSLLVEQASSHIHDAANKKQGNKLRRLMTFAWPCLVSKNCVDPATKYHGHLLLAHIIAKFAIHKRIVLQVFHSLLKAHANEAKMVVRQSLEYLTPAMPSRMEDGNGMLTHWTKKIIVEEGHSVNQLVHILQLVVRHYKVYYPVRHSLLQHMVSSLQRLGFSLSASLEHRKLAVDLADIIIKWELMRIKEDLEASGEPQSPNPDSATAAAGGVSATPSAAIKRSLSSVNSPQEPKKVKVAGAAGRSDVNKPIDKQYCDCVANFLLRIACQVNEAASGAVGHTSAGEMLSKRCVALLKLTLRPDVWPNVDLKLSFFDKLLSTATSAQPNISNIVVALELLEFLIGIMKKEMILSSFKPLQRGISICMNCNNTKVIRAVHKLLMSLMSIFPTESANCSVASKYEELEALYACVSKLIYEGLTNYDKNNGGSPSLFSTLMILKSACENNQCYIDRLITIFMKVLTKMTSEHLKSQEPNPANRTPGQTAVAETDKEGGSSELLILSLDLVKNRVGVMSQEMRKSFIGNILAGLIERTSDSKVMRAITKMVEDWIKNKSTIAINQSPSTREKCILLSKLMSNIERRFPGDIELNSQFLDLVLFIYRDKDLERSDLTTKLENAFLAGLRCNQHAIRQKFLQHQFCFFQTMEESIPRKLFDRLLYLMCSQNWENMGIHFWIKQALELLLVVAVDSTLIQSSSPMNLLPSVASVINLADSQDRADFAALVKVKEEPMDVESLDSTKEEEDIELELPSDSSVEETQKVVKAETGLSLKTLLRKETKFLDACKEVKTQEYLTALCQLAHNSTDLAHITWLDLFPRIWKILTEKQQERIKKELVPFLTSGAHVNQRDCHPSAVHTLVEGAALCVPPITIKACALKYLARSHNLWHRSCLLLEHAVSDAPSNLPVVARSVNEYDFEPPPVFSHQETLDCLCELYELLQEEDMFVGLWQKRARYPETNIALAYMQHGFFEQAQSSFEGVMSKIRMDHNTAPTPREGWMELKLIENCWIKCAKELNQWDNLLEYANSRGNVIPELILDCAWRVPNWPLMKDALGRNKTPSQVEGNYKRELQWKMNLYRGYLAICHSEEHHLNSQQLERLVETCGNQVIKEWRRLPGIVSQIHVQYLQAAQMIMELQEAAQINQGLQPANLTRTSSVHDMKAIVKTWKNRLPMISDDLSHWSDIFTWRQHHYKFIIDHYESQGPMDSNTNSMMGVHATAQSIIHFGKIARKHGLVGVSLDTLSRIHSIASVPVVDCFQKVRQQVKCYMNMTVGGSLQKNEFNEILKRRRQGLEVIEVTNLKFFSKEMMAELYGMKGYFLQHLNRSEESNKVFSAAIQLHDTCYMAWAWWGEYLEALFTRERNMDHGESAVICYLHSCRSAVEGHTRKYLAKAIWLLTYDDENLSIATAIDKYHLGIQAIHWLPWIPQLLTCLVRKEGKLIMNLLTTVGRMYPQAVYFPVRTLYFTLKLEQRERHKKADLNRAAGVATTSTGSTLNTSSNPTGATPSPATTTASGTPGAGVAQSPSVSDGLLANTVTDFLYVFPDFLSSIPASTANSQTPTPGQTPSAQAKPDATGSHPESIPIKAPDSMWRCSKIIAVQRDTHPTVLTTLEGIVEQIIWFRENWYEEVLRQLRQGLEKCYGVAFENRASVTEATITPHTLSFVKKIVSTFGVGVENVTNTASTVGGAASESLARRAQATAQDPVFQKMKSQFTTDFDFSVPGSMKLHNLINKLKKWIKILEAKTKLFPKSFLIEEKCSVLSNFTASTAEIEMPGEFLLPKHNHYYVRIARFMPRVEIVQKHNTGARRLYIRGQNGKEYPYLIVNDGCLIESRREERTLQLLRMLNQFLTKQKETSRRLLYFTVPRVLSVSPQLRLIEDNPASISLLDIYKQRTSKRGIEHDAPIARYYERLATVQARGSQASHQVLRDILKEVQTNMVPRGLLKEWALNTFLDATDYWTFRKTLTIQLALMGLAEFVFHLTRMNPDQMYLHQDCGYLNISFFKFDIDDQTGDLDANRPVPFRLTPNIAEFLTHTGVIGPLTAAMVATARCLVQPQYKLPSLLRTILRDEYITWHKKKMEETNPTEEPPDMEGEQLVTLVNKAVSAITTRVQNLASFEGAESRVSTLVIAATNTDNLCRMDPAWHPWL</sequence>
<feature type="region of interest" description="Disordered" evidence="2">
    <location>
        <begin position="2290"/>
        <end position="2313"/>
    </location>
</feature>
<dbReference type="InterPro" id="IPR046805">
    <property type="entry name" value="Tra1_ring"/>
</dbReference>
<dbReference type="RefSeq" id="XP_055874361.1">
    <property type="nucleotide sequence ID" value="XM_056018386.1"/>
</dbReference>
<evidence type="ECO:0000313" key="9">
    <source>
        <dbReference type="RefSeq" id="XP_055874361.1"/>
    </source>
</evidence>
<dbReference type="GO" id="GO:0000124">
    <property type="term" value="C:SAGA complex"/>
    <property type="evidence" value="ECO:0007669"/>
    <property type="project" value="TreeGrafter"/>
</dbReference>
<dbReference type="InterPro" id="IPR046807">
    <property type="entry name" value="Tra1_central"/>
</dbReference>
<dbReference type="SUPFAM" id="SSF48371">
    <property type="entry name" value="ARM repeat"/>
    <property type="match status" value="3"/>
</dbReference>
<dbReference type="InterPro" id="IPR014009">
    <property type="entry name" value="PIK_FAT"/>
</dbReference>
<feature type="region of interest" description="Disordered" evidence="2">
    <location>
        <begin position="2046"/>
        <end position="2065"/>
    </location>
</feature>
<keyword evidence="6" id="KW-1185">Reference proteome</keyword>
<organism evidence="6 7">
    <name type="scientific">Biomphalaria glabrata</name>
    <name type="common">Bloodfluke planorb</name>
    <name type="synonym">Freshwater snail</name>
    <dbReference type="NCBI Taxonomy" id="6526"/>
    <lineage>
        <taxon>Eukaryota</taxon>
        <taxon>Metazoa</taxon>
        <taxon>Spiralia</taxon>
        <taxon>Lophotrochozoa</taxon>
        <taxon>Mollusca</taxon>
        <taxon>Gastropoda</taxon>
        <taxon>Heterobranchia</taxon>
        <taxon>Euthyneura</taxon>
        <taxon>Panpulmonata</taxon>
        <taxon>Hygrophila</taxon>
        <taxon>Lymnaeoidea</taxon>
        <taxon>Planorbidae</taxon>
        <taxon>Biomphalaria</taxon>
    </lineage>
</organism>
<evidence type="ECO:0000256" key="2">
    <source>
        <dbReference type="SAM" id="MobiDB-lite"/>
    </source>
</evidence>
<dbReference type="Gene3D" id="1.10.1070.11">
    <property type="entry name" value="Phosphatidylinositol 3-/4-kinase, catalytic domain"/>
    <property type="match status" value="1"/>
</dbReference>
<dbReference type="GO" id="GO:0006281">
    <property type="term" value="P:DNA repair"/>
    <property type="evidence" value="ECO:0007669"/>
    <property type="project" value="TreeGrafter"/>
</dbReference>
<dbReference type="InterPro" id="IPR011009">
    <property type="entry name" value="Kinase-like_dom_sf"/>
</dbReference>
<evidence type="ECO:0000313" key="8">
    <source>
        <dbReference type="RefSeq" id="XP_055874359.1"/>
    </source>
</evidence>
<proteinExistence type="inferred from homology"/>
<evidence type="ECO:0000313" key="7">
    <source>
        <dbReference type="RefSeq" id="XP_055874358.1"/>
    </source>
</evidence>
<evidence type="ECO:0000259" key="4">
    <source>
        <dbReference type="PROSITE" id="PS51189"/>
    </source>
</evidence>